<accession>A0A4Y7PTM3</accession>
<feature type="region of interest" description="Disordered" evidence="1">
    <location>
        <begin position="36"/>
        <end position="61"/>
    </location>
</feature>
<gene>
    <name evidence="2" type="ORF">BD410DRAFT_793212</name>
</gene>
<reference evidence="2 3" key="1">
    <citation type="submission" date="2018-06" db="EMBL/GenBank/DDBJ databases">
        <title>A transcriptomic atlas of mushroom development highlights an independent origin of complex multicellularity.</title>
        <authorList>
            <consortium name="DOE Joint Genome Institute"/>
            <person name="Krizsan K."/>
            <person name="Almasi E."/>
            <person name="Merenyi Z."/>
            <person name="Sahu N."/>
            <person name="Viragh M."/>
            <person name="Koszo T."/>
            <person name="Mondo S."/>
            <person name="Kiss B."/>
            <person name="Balint B."/>
            <person name="Kues U."/>
            <person name="Barry K."/>
            <person name="Hegedus J.C."/>
            <person name="Henrissat B."/>
            <person name="Johnson J."/>
            <person name="Lipzen A."/>
            <person name="Ohm R."/>
            <person name="Nagy I."/>
            <person name="Pangilinan J."/>
            <person name="Yan J."/>
            <person name="Xiong Y."/>
            <person name="Grigoriev I.V."/>
            <person name="Hibbett D.S."/>
            <person name="Nagy L.G."/>
        </authorList>
    </citation>
    <scope>NUCLEOTIDE SEQUENCE [LARGE SCALE GENOMIC DNA]</scope>
    <source>
        <strain evidence="2 3">SZMC22713</strain>
    </source>
</reference>
<proteinExistence type="predicted"/>
<feature type="compositionally biased region" description="Low complexity" evidence="1">
    <location>
        <begin position="46"/>
        <end position="57"/>
    </location>
</feature>
<dbReference type="EMBL" id="ML170207">
    <property type="protein sequence ID" value="TDL18505.1"/>
    <property type="molecule type" value="Genomic_DNA"/>
</dbReference>
<evidence type="ECO:0000313" key="2">
    <source>
        <dbReference type="EMBL" id="TDL18505.1"/>
    </source>
</evidence>
<evidence type="ECO:0000256" key="1">
    <source>
        <dbReference type="SAM" id="MobiDB-lite"/>
    </source>
</evidence>
<dbReference type="AlphaFoldDB" id="A0A4Y7PTM3"/>
<organism evidence="2 3">
    <name type="scientific">Rickenella mellea</name>
    <dbReference type="NCBI Taxonomy" id="50990"/>
    <lineage>
        <taxon>Eukaryota</taxon>
        <taxon>Fungi</taxon>
        <taxon>Dikarya</taxon>
        <taxon>Basidiomycota</taxon>
        <taxon>Agaricomycotina</taxon>
        <taxon>Agaricomycetes</taxon>
        <taxon>Hymenochaetales</taxon>
        <taxon>Rickenellaceae</taxon>
        <taxon>Rickenella</taxon>
    </lineage>
</organism>
<dbReference type="Proteomes" id="UP000294933">
    <property type="component" value="Unassembled WGS sequence"/>
</dbReference>
<dbReference type="VEuPathDB" id="FungiDB:BD410DRAFT_793212"/>
<protein>
    <submittedName>
        <fullName evidence="2">Uncharacterized protein</fullName>
    </submittedName>
</protein>
<name>A0A4Y7PTM3_9AGAM</name>
<sequence>MKWTIHTFFVGVSGPGGFTVQCLLLHSLPWPLRPSRGIGSDTESDTVTPIHVPTTPTEQKRRVLTHIRNKTTHSL</sequence>
<evidence type="ECO:0000313" key="3">
    <source>
        <dbReference type="Proteomes" id="UP000294933"/>
    </source>
</evidence>
<keyword evidence="3" id="KW-1185">Reference proteome</keyword>